<evidence type="ECO:0000256" key="2">
    <source>
        <dbReference type="ARBA" id="ARBA00010617"/>
    </source>
</evidence>
<dbReference type="InterPro" id="IPR002401">
    <property type="entry name" value="Cyt_P450_E_grp-I"/>
</dbReference>
<keyword evidence="12" id="KW-1185">Reference proteome</keyword>
<dbReference type="GO" id="GO:0005506">
    <property type="term" value="F:iron ion binding"/>
    <property type="evidence" value="ECO:0007669"/>
    <property type="project" value="InterPro"/>
</dbReference>
<dbReference type="EMBL" id="JAPDRN010000008">
    <property type="protein sequence ID" value="KAJ9643300.1"/>
    <property type="molecule type" value="Genomic_DNA"/>
</dbReference>
<comment type="cofactor">
    <cofactor evidence="1 8">
        <name>heme</name>
        <dbReference type="ChEBI" id="CHEBI:30413"/>
    </cofactor>
</comment>
<comment type="caution">
    <text evidence="11">The sequence shown here is derived from an EMBL/GenBank/DDBJ whole genome shotgun (WGS) entry which is preliminary data.</text>
</comment>
<evidence type="ECO:0000256" key="4">
    <source>
        <dbReference type="ARBA" id="ARBA00022723"/>
    </source>
</evidence>
<reference evidence="11" key="1">
    <citation type="submission" date="2022-10" db="EMBL/GenBank/DDBJ databases">
        <title>Culturing micro-colonial fungi from biological soil crusts in the Mojave desert and describing Neophaeococcomyces mojavensis, and introducing the new genera and species Taxawa tesnikishii.</title>
        <authorList>
            <person name="Kurbessoian T."/>
            <person name="Stajich J.E."/>
        </authorList>
    </citation>
    <scope>NUCLEOTIDE SEQUENCE</scope>
    <source>
        <strain evidence="11">TK_35</strain>
    </source>
</reference>
<name>A0AA39D1Z1_9EURO</name>
<dbReference type="GO" id="GO:0016705">
    <property type="term" value="F:oxidoreductase activity, acting on paired donors, with incorporation or reduction of molecular oxygen"/>
    <property type="evidence" value="ECO:0007669"/>
    <property type="project" value="InterPro"/>
</dbReference>
<evidence type="ECO:0000256" key="3">
    <source>
        <dbReference type="ARBA" id="ARBA00022617"/>
    </source>
</evidence>
<evidence type="ECO:0000256" key="6">
    <source>
        <dbReference type="ARBA" id="ARBA00023004"/>
    </source>
</evidence>
<evidence type="ECO:0000256" key="7">
    <source>
        <dbReference type="ARBA" id="ARBA00023033"/>
    </source>
</evidence>
<sequence>MMTFPTDLVPVSWTTGLVAIVLALILRALHLTVQRCFFHPLAKIPGPRLAAISYLYEFYYDAWLGGKYCFHIEDLHEKYGPVVRINPNEIHIKDSEYYDKFYNISSKLNKDPFYYGFLDGPDAAFATDSFLGHRQRRKAFNKFFSPAALNALEIQVQKNITQLVHRMEEFKASGRPLRLGNAFRSLARDVISQYALPDGFHLLESPDLGEDLSSVNQMLSHVAIWNRHFRFIFPVLMATPSWLMHRIASPGMIQLMKFQMYNYEQSRRIVVGSDKGDDRETVLHGIHNSDLPESDKTPARLFSEATTIVGAGSETTGATLETLFYFILTKPDIRSKLVAELESAKQNGADISSKATLLGLPYLGACMKECLRYGNEVSGRLPRYDPNNVIVWRDHSFPPGTIISMNIADMHMDPNCHPRPHEFDPERWLDPSTAATAERFYAPFGKGSRACIGRDLAQLEVLITTATLLDKFDLRIFETEYDDVKPYHDFFSPFQKEGSKGLQVIVQ</sequence>
<dbReference type="GO" id="GO:0020037">
    <property type="term" value="F:heme binding"/>
    <property type="evidence" value="ECO:0007669"/>
    <property type="project" value="InterPro"/>
</dbReference>
<dbReference type="GO" id="GO:0004497">
    <property type="term" value="F:monooxygenase activity"/>
    <property type="evidence" value="ECO:0007669"/>
    <property type="project" value="UniProtKB-KW"/>
</dbReference>
<evidence type="ECO:0000256" key="8">
    <source>
        <dbReference type="PIRSR" id="PIRSR602401-1"/>
    </source>
</evidence>
<dbReference type="InterPro" id="IPR050121">
    <property type="entry name" value="Cytochrome_P450_monoxygenase"/>
</dbReference>
<organism evidence="11 12">
    <name type="scientific">Knufia peltigerae</name>
    <dbReference type="NCBI Taxonomy" id="1002370"/>
    <lineage>
        <taxon>Eukaryota</taxon>
        <taxon>Fungi</taxon>
        <taxon>Dikarya</taxon>
        <taxon>Ascomycota</taxon>
        <taxon>Pezizomycotina</taxon>
        <taxon>Eurotiomycetes</taxon>
        <taxon>Chaetothyriomycetidae</taxon>
        <taxon>Chaetothyriales</taxon>
        <taxon>Trichomeriaceae</taxon>
        <taxon>Knufia</taxon>
    </lineage>
</organism>
<dbReference type="PROSITE" id="PS00086">
    <property type="entry name" value="CYTOCHROME_P450"/>
    <property type="match status" value="1"/>
</dbReference>
<protein>
    <recommendedName>
        <fullName evidence="13">Cytochrome P450</fullName>
    </recommendedName>
</protein>
<feature type="binding site" description="axial binding residue" evidence="8">
    <location>
        <position position="451"/>
    </location>
    <ligand>
        <name>heme</name>
        <dbReference type="ChEBI" id="CHEBI:30413"/>
    </ligand>
    <ligandPart>
        <name>Fe</name>
        <dbReference type="ChEBI" id="CHEBI:18248"/>
    </ligandPart>
</feature>
<evidence type="ECO:0000313" key="11">
    <source>
        <dbReference type="EMBL" id="KAJ9643300.1"/>
    </source>
</evidence>
<keyword evidence="3 8" id="KW-0349">Heme</keyword>
<evidence type="ECO:0000256" key="10">
    <source>
        <dbReference type="SAM" id="Phobius"/>
    </source>
</evidence>
<dbReference type="PANTHER" id="PTHR24305:SF157">
    <property type="entry name" value="N-ACETYLTRYPTOPHAN 6-HYDROXYLASE IVOC-RELATED"/>
    <property type="match status" value="1"/>
</dbReference>
<evidence type="ECO:0000256" key="5">
    <source>
        <dbReference type="ARBA" id="ARBA00023002"/>
    </source>
</evidence>
<evidence type="ECO:0000256" key="9">
    <source>
        <dbReference type="RuleBase" id="RU000461"/>
    </source>
</evidence>
<keyword evidence="4 8" id="KW-0479">Metal-binding</keyword>
<dbReference type="PRINTS" id="PR00385">
    <property type="entry name" value="P450"/>
</dbReference>
<dbReference type="SUPFAM" id="SSF48264">
    <property type="entry name" value="Cytochrome P450"/>
    <property type="match status" value="1"/>
</dbReference>
<evidence type="ECO:0000313" key="12">
    <source>
        <dbReference type="Proteomes" id="UP001172681"/>
    </source>
</evidence>
<comment type="similarity">
    <text evidence="2 9">Belongs to the cytochrome P450 family.</text>
</comment>
<keyword evidence="10" id="KW-0812">Transmembrane</keyword>
<evidence type="ECO:0000256" key="1">
    <source>
        <dbReference type="ARBA" id="ARBA00001971"/>
    </source>
</evidence>
<dbReference type="Proteomes" id="UP001172681">
    <property type="component" value="Unassembled WGS sequence"/>
</dbReference>
<keyword evidence="7 9" id="KW-0503">Monooxygenase</keyword>
<keyword evidence="6 8" id="KW-0408">Iron</keyword>
<dbReference type="InterPro" id="IPR001128">
    <property type="entry name" value="Cyt_P450"/>
</dbReference>
<keyword evidence="10" id="KW-1133">Transmembrane helix</keyword>
<dbReference type="PRINTS" id="PR00463">
    <property type="entry name" value="EP450I"/>
</dbReference>
<accession>A0AA39D1Z1</accession>
<dbReference type="InterPro" id="IPR036396">
    <property type="entry name" value="Cyt_P450_sf"/>
</dbReference>
<dbReference type="Gene3D" id="1.10.630.10">
    <property type="entry name" value="Cytochrome P450"/>
    <property type="match status" value="1"/>
</dbReference>
<dbReference type="InterPro" id="IPR017972">
    <property type="entry name" value="Cyt_P450_CS"/>
</dbReference>
<gene>
    <name evidence="11" type="ORF">H2204_002196</name>
</gene>
<dbReference type="AlphaFoldDB" id="A0AA39D1Z1"/>
<proteinExistence type="inferred from homology"/>
<dbReference type="PANTHER" id="PTHR24305">
    <property type="entry name" value="CYTOCHROME P450"/>
    <property type="match status" value="1"/>
</dbReference>
<dbReference type="CDD" id="cd11062">
    <property type="entry name" value="CYP58-like"/>
    <property type="match status" value="1"/>
</dbReference>
<evidence type="ECO:0008006" key="13">
    <source>
        <dbReference type="Google" id="ProtNLM"/>
    </source>
</evidence>
<feature type="transmembrane region" description="Helical" evidence="10">
    <location>
        <begin position="12"/>
        <end position="33"/>
    </location>
</feature>
<keyword evidence="10" id="KW-0472">Membrane</keyword>
<dbReference type="Pfam" id="PF00067">
    <property type="entry name" value="p450"/>
    <property type="match status" value="1"/>
</dbReference>
<keyword evidence="5 9" id="KW-0560">Oxidoreductase</keyword>